<feature type="domain" description="DUF8052" evidence="1">
    <location>
        <begin position="3"/>
        <end position="161"/>
    </location>
</feature>
<proteinExistence type="predicted"/>
<gene>
    <name evidence="2" type="ORF">SAMN05444368_0779</name>
</gene>
<accession>A0ABY1JCB3</accession>
<evidence type="ECO:0000259" key="1">
    <source>
        <dbReference type="Pfam" id="PF26226"/>
    </source>
</evidence>
<protein>
    <recommendedName>
        <fullName evidence="1">DUF8052 domain-containing protein</fullName>
    </recommendedName>
</protein>
<keyword evidence="3" id="KW-1185">Reference proteome</keyword>
<dbReference type="Proteomes" id="UP000185093">
    <property type="component" value="Unassembled WGS sequence"/>
</dbReference>
<evidence type="ECO:0000313" key="2">
    <source>
        <dbReference type="EMBL" id="SIN65560.1"/>
    </source>
</evidence>
<dbReference type="Pfam" id="PF26226">
    <property type="entry name" value="DUF8052"/>
    <property type="match status" value="1"/>
</dbReference>
<reference evidence="2 3" key="1">
    <citation type="submission" date="2016-11" db="EMBL/GenBank/DDBJ databases">
        <authorList>
            <person name="Varghese N."/>
            <person name="Submissions S."/>
        </authorList>
    </citation>
    <scope>NUCLEOTIDE SEQUENCE [LARGE SCALE GENOMIC DNA]</scope>
    <source>
        <strain evidence="2 3">DSM 20664</strain>
    </source>
</reference>
<dbReference type="EMBL" id="FSQZ01000001">
    <property type="protein sequence ID" value="SIN65560.1"/>
    <property type="molecule type" value="Genomic_DNA"/>
</dbReference>
<sequence length="177" mass="21269">MKKSDYLAMLESRHRYYFDVHRDYEIAGRRFDLYAECHVRTERTVLGYLLDSYESHDYRMIKYYDEASLQDLHILYDWISKEYGIWVAPNDGHMCTFLALVVVLGKGVSQDLIRFIKRAKQSRYFALGLKGWYELRLLLVDLNEEKLWCNSSGNRIRMDFEMKAKPNGLLKKLLFWR</sequence>
<comment type="caution">
    <text evidence="2">The sequence shown here is derived from an EMBL/GenBank/DDBJ whole genome shotgun (WGS) entry which is preliminary data.</text>
</comment>
<dbReference type="InterPro" id="IPR058365">
    <property type="entry name" value="DUF8052"/>
</dbReference>
<name>A0ABY1JCB3_9BACT</name>
<organism evidence="2 3">
    <name type="scientific">Acetomicrobium flavidum</name>
    <dbReference type="NCBI Taxonomy" id="49896"/>
    <lineage>
        <taxon>Bacteria</taxon>
        <taxon>Thermotogati</taxon>
        <taxon>Synergistota</taxon>
        <taxon>Synergistia</taxon>
        <taxon>Synergistales</taxon>
        <taxon>Acetomicrobiaceae</taxon>
        <taxon>Acetomicrobium</taxon>
    </lineage>
</organism>
<evidence type="ECO:0000313" key="3">
    <source>
        <dbReference type="Proteomes" id="UP000185093"/>
    </source>
</evidence>
<dbReference type="RefSeq" id="WP_014806226.1">
    <property type="nucleotide sequence ID" value="NZ_DAONLC010000001.1"/>
</dbReference>